<feature type="region of interest" description="Disordered" evidence="1">
    <location>
        <begin position="584"/>
        <end position="609"/>
    </location>
</feature>
<evidence type="ECO:0000256" key="1">
    <source>
        <dbReference type="SAM" id="MobiDB-lite"/>
    </source>
</evidence>
<dbReference type="InterPro" id="IPR011043">
    <property type="entry name" value="Gal_Oxase/kelch_b-propeller"/>
</dbReference>
<evidence type="ECO:0008006" key="5">
    <source>
        <dbReference type="Google" id="ProtNLM"/>
    </source>
</evidence>
<feature type="region of interest" description="Disordered" evidence="1">
    <location>
        <begin position="351"/>
        <end position="376"/>
    </location>
</feature>
<dbReference type="EMBL" id="JAAAUY010000948">
    <property type="protein sequence ID" value="KAF9325286.1"/>
    <property type="molecule type" value="Genomic_DNA"/>
</dbReference>
<feature type="compositionally biased region" description="Polar residues" evidence="1">
    <location>
        <begin position="516"/>
        <end position="543"/>
    </location>
</feature>
<keyword evidence="2" id="KW-0472">Membrane</keyword>
<keyword evidence="4" id="KW-1185">Reference proteome</keyword>
<evidence type="ECO:0000313" key="4">
    <source>
        <dbReference type="Proteomes" id="UP000696485"/>
    </source>
</evidence>
<protein>
    <recommendedName>
        <fullName evidence="5">Galactose oxidase</fullName>
    </recommendedName>
</protein>
<dbReference type="SUPFAM" id="SSF50965">
    <property type="entry name" value="Galactose oxidase, central domain"/>
    <property type="match status" value="1"/>
</dbReference>
<name>A0A9P5VHQ4_9FUNG</name>
<feature type="transmembrane region" description="Helical" evidence="2">
    <location>
        <begin position="318"/>
        <end position="342"/>
    </location>
</feature>
<dbReference type="InterPro" id="IPR015915">
    <property type="entry name" value="Kelch-typ_b-propeller"/>
</dbReference>
<comment type="caution">
    <text evidence="3">The sequence shown here is derived from an EMBL/GenBank/DDBJ whole genome shotgun (WGS) entry which is preliminary data.</text>
</comment>
<organism evidence="3 4">
    <name type="scientific">Podila minutissima</name>
    <dbReference type="NCBI Taxonomy" id="64525"/>
    <lineage>
        <taxon>Eukaryota</taxon>
        <taxon>Fungi</taxon>
        <taxon>Fungi incertae sedis</taxon>
        <taxon>Mucoromycota</taxon>
        <taxon>Mortierellomycotina</taxon>
        <taxon>Mortierellomycetes</taxon>
        <taxon>Mortierellales</taxon>
        <taxon>Mortierellaceae</taxon>
        <taxon>Podila</taxon>
    </lineage>
</organism>
<feature type="region of interest" description="Disordered" evidence="1">
    <location>
        <begin position="511"/>
        <end position="543"/>
    </location>
</feature>
<proteinExistence type="predicted"/>
<gene>
    <name evidence="3" type="ORF">BG006_011221</name>
</gene>
<keyword evidence="2" id="KW-0812">Transmembrane</keyword>
<evidence type="ECO:0000313" key="3">
    <source>
        <dbReference type="EMBL" id="KAF9325286.1"/>
    </source>
</evidence>
<feature type="compositionally biased region" description="Low complexity" evidence="1">
    <location>
        <begin position="359"/>
        <end position="370"/>
    </location>
</feature>
<reference evidence="3" key="1">
    <citation type="journal article" date="2020" name="Fungal Divers.">
        <title>Resolving the Mortierellaceae phylogeny through synthesis of multi-gene phylogenetics and phylogenomics.</title>
        <authorList>
            <person name="Vandepol N."/>
            <person name="Liber J."/>
            <person name="Desiro A."/>
            <person name="Na H."/>
            <person name="Kennedy M."/>
            <person name="Barry K."/>
            <person name="Grigoriev I.V."/>
            <person name="Miller A.N."/>
            <person name="O'Donnell K."/>
            <person name="Stajich J.E."/>
            <person name="Bonito G."/>
        </authorList>
    </citation>
    <scope>NUCLEOTIDE SEQUENCE</scope>
    <source>
        <strain evidence="3">NVP1</strain>
    </source>
</reference>
<dbReference type="Gene3D" id="2.120.10.80">
    <property type="entry name" value="Kelch-type beta propeller"/>
    <property type="match status" value="1"/>
</dbReference>
<accession>A0A9P5VHQ4</accession>
<dbReference type="AlphaFoldDB" id="A0A9P5VHQ4"/>
<sequence length="609" mass="64950">MAFARAGPLLYVQGGKFDQNGARQYISNQLYALNLSISWANTAAPWKGLAPGDANFLFNAVATSDNQSIYTIATGANNAFSFKKYNIMANAWDATPFLSGTSDQIRQATRPVVDPRTGLIYLTDTNYMNIFNLMTGAMESNLIPSNALTSRRFMGSVYNAARQSIMFYGGLGYNGQADPQATYVTEYNIGLKTWGEDGNKVVVYGGRILLNASATPPVDYTGTIHILDIPTAQWTEGPSGSPRLYMACVVVGDQFVAWGGSQGGGNTYPSSPPVIFDLTKVQWVERYTAPAYLLNAPHPTTEGLPTGTPEPSSSNNNLGAILGGVFGSLFVITIAVLIYMFVLRRKDKVKYTPPSDQKSAGGASDDNSGSPEVLQNPPASVLASVLNYQQSNDSQHSQPRNPQLLALKTPELDRYDLSSLQVKYAPKVDGPVYALVNDFPQPPAAPQQILVHNPVVTTVPTNGINYGYAPANTPLVYLPQGGYAVPVMQPGSAIVSSGGQPTNAVYVAHQFPPSDPSTTSQFDTTLASQGSSPSTQYGYTDPYTTRNMPLSPTTSQQVYNYVPITTAAIGQPTDVPVSVACTQGSTGQGYATSTSPIPSTAPTGAQYYA</sequence>
<evidence type="ECO:0000256" key="2">
    <source>
        <dbReference type="SAM" id="Phobius"/>
    </source>
</evidence>
<dbReference type="Proteomes" id="UP000696485">
    <property type="component" value="Unassembled WGS sequence"/>
</dbReference>
<keyword evidence="2" id="KW-1133">Transmembrane helix</keyword>
<feature type="compositionally biased region" description="Low complexity" evidence="1">
    <location>
        <begin position="591"/>
        <end position="609"/>
    </location>
</feature>